<dbReference type="PANTHER" id="PTHR30346">
    <property type="entry name" value="TRANSCRIPTIONAL DUAL REGULATOR HCAR-RELATED"/>
    <property type="match status" value="1"/>
</dbReference>
<name>A0ABP8XD08_9ACTN</name>
<dbReference type="RefSeq" id="WP_345521251.1">
    <property type="nucleotide sequence ID" value="NZ_BAABKM010000002.1"/>
</dbReference>
<dbReference type="Pfam" id="PF00126">
    <property type="entry name" value="HTH_1"/>
    <property type="match status" value="1"/>
</dbReference>
<dbReference type="PROSITE" id="PS50931">
    <property type="entry name" value="HTH_LYSR"/>
    <property type="match status" value="1"/>
</dbReference>
<comment type="similarity">
    <text evidence="1">Belongs to the LysR transcriptional regulatory family.</text>
</comment>
<evidence type="ECO:0000256" key="3">
    <source>
        <dbReference type="ARBA" id="ARBA00023125"/>
    </source>
</evidence>
<sequence length="295" mass="31864">MELRHLRSFTMLADERHFGRAATRLHIAQPALSQQIKQLERELGIPLFTRSTRRVELTEAGIRFADHARTVLGDVARAESDMELLVSGRAGRVSVGFVGTATYDVLPRVAREVARELPDVELGLRGELLSPALVTGVGDHTFDLALLRPGPLNHADLTLRRLRTEPLVAVLPVHHPLAGARRIRLSQLADERFVMHPSSDRSSMHEEVLRACAAAGFEPSMITEVGETATLVVFVAAGLGVALVPAPVRSLGLDGVAYVALVDPPTVDLALATRTDDDSPAVRRVADIVARCASA</sequence>
<keyword evidence="2" id="KW-0805">Transcription regulation</keyword>
<reference evidence="7" key="1">
    <citation type="journal article" date="2019" name="Int. J. Syst. Evol. Microbiol.">
        <title>The Global Catalogue of Microorganisms (GCM) 10K type strain sequencing project: providing services to taxonomists for standard genome sequencing and annotation.</title>
        <authorList>
            <consortium name="The Broad Institute Genomics Platform"/>
            <consortium name="The Broad Institute Genome Sequencing Center for Infectious Disease"/>
            <person name="Wu L."/>
            <person name="Ma J."/>
        </authorList>
    </citation>
    <scope>NUCLEOTIDE SEQUENCE [LARGE SCALE GENOMIC DNA]</scope>
    <source>
        <strain evidence="7">JCM 18531</strain>
    </source>
</reference>
<protein>
    <submittedName>
        <fullName evidence="6">LysR substrate-binding domain-containing protein</fullName>
    </submittedName>
</protein>
<dbReference type="InterPro" id="IPR000847">
    <property type="entry name" value="LysR_HTH_N"/>
</dbReference>
<dbReference type="PRINTS" id="PR00039">
    <property type="entry name" value="HTHLYSR"/>
</dbReference>
<keyword evidence="3" id="KW-0238">DNA-binding</keyword>
<evidence type="ECO:0000256" key="2">
    <source>
        <dbReference type="ARBA" id="ARBA00023015"/>
    </source>
</evidence>
<feature type="domain" description="HTH lysR-type" evidence="5">
    <location>
        <begin position="1"/>
        <end position="58"/>
    </location>
</feature>
<dbReference type="Pfam" id="PF03466">
    <property type="entry name" value="LysR_substrate"/>
    <property type="match status" value="1"/>
</dbReference>
<evidence type="ECO:0000259" key="5">
    <source>
        <dbReference type="PROSITE" id="PS50931"/>
    </source>
</evidence>
<comment type="caution">
    <text evidence="6">The sequence shown here is derived from an EMBL/GenBank/DDBJ whole genome shotgun (WGS) entry which is preliminary data.</text>
</comment>
<dbReference type="SUPFAM" id="SSF53850">
    <property type="entry name" value="Periplasmic binding protein-like II"/>
    <property type="match status" value="1"/>
</dbReference>
<dbReference type="Gene3D" id="3.40.190.10">
    <property type="entry name" value="Periplasmic binding protein-like II"/>
    <property type="match status" value="2"/>
</dbReference>
<dbReference type="InterPro" id="IPR036388">
    <property type="entry name" value="WH-like_DNA-bd_sf"/>
</dbReference>
<dbReference type="Gene3D" id="1.10.10.10">
    <property type="entry name" value="Winged helix-like DNA-binding domain superfamily/Winged helix DNA-binding domain"/>
    <property type="match status" value="1"/>
</dbReference>
<accession>A0ABP8XD08</accession>
<organism evidence="6 7">
    <name type="scientific">Nocardioides conyzicola</name>
    <dbReference type="NCBI Taxonomy" id="1651781"/>
    <lineage>
        <taxon>Bacteria</taxon>
        <taxon>Bacillati</taxon>
        <taxon>Actinomycetota</taxon>
        <taxon>Actinomycetes</taxon>
        <taxon>Propionibacteriales</taxon>
        <taxon>Nocardioidaceae</taxon>
        <taxon>Nocardioides</taxon>
    </lineage>
</organism>
<keyword evidence="7" id="KW-1185">Reference proteome</keyword>
<keyword evidence="4" id="KW-0804">Transcription</keyword>
<proteinExistence type="inferred from homology"/>
<dbReference type="PANTHER" id="PTHR30346:SF30">
    <property type="entry name" value="SMALL NEUTRAL PROTEASE REGULATORY PROTEIN"/>
    <property type="match status" value="1"/>
</dbReference>
<dbReference type="CDD" id="cd08414">
    <property type="entry name" value="PBP2_LTTR_aromatics_like"/>
    <property type="match status" value="1"/>
</dbReference>
<dbReference type="EMBL" id="BAABKM010000002">
    <property type="protein sequence ID" value="GAA4703696.1"/>
    <property type="molecule type" value="Genomic_DNA"/>
</dbReference>
<dbReference type="InterPro" id="IPR005119">
    <property type="entry name" value="LysR_subst-bd"/>
</dbReference>
<dbReference type="InterPro" id="IPR036390">
    <property type="entry name" value="WH_DNA-bd_sf"/>
</dbReference>
<dbReference type="Proteomes" id="UP001499974">
    <property type="component" value="Unassembled WGS sequence"/>
</dbReference>
<evidence type="ECO:0000313" key="7">
    <source>
        <dbReference type="Proteomes" id="UP001499974"/>
    </source>
</evidence>
<dbReference type="SUPFAM" id="SSF46785">
    <property type="entry name" value="Winged helix' DNA-binding domain"/>
    <property type="match status" value="1"/>
</dbReference>
<evidence type="ECO:0000256" key="1">
    <source>
        <dbReference type="ARBA" id="ARBA00009437"/>
    </source>
</evidence>
<evidence type="ECO:0000256" key="4">
    <source>
        <dbReference type="ARBA" id="ARBA00023163"/>
    </source>
</evidence>
<evidence type="ECO:0000313" key="6">
    <source>
        <dbReference type="EMBL" id="GAA4703696.1"/>
    </source>
</evidence>
<gene>
    <name evidence="6" type="ORF">GCM10023349_21440</name>
</gene>